<dbReference type="PANTHER" id="PTHR11545:SF2">
    <property type="entry name" value="LARGE RIBOSOMAL SUBUNIT PROTEIN UL13M"/>
    <property type="match status" value="1"/>
</dbReference>
<dbReference type="GO" id="GO:0003729">
    <property type="term" value="F:mRNA binding"/>
    <property type="evidence" value="ECO:0007669"/>
    <property type="project" value="TreeGrafter"/>
</dbReference>
<dbReference type="Proteomes" id="UP000178168">
    <property type="component" value="Unassembled WGS sequence"/>
</dbReference>
<dbReference type="STRING" id="1802730.A2591_01970"/>
<comment type="similarity">
    <text evidence="1">Belongs to the universal ribosomal protein uL13 family.</text>
</comment>
<evidence type="ECO:0000313" key="6">
    <source>
        <dbReference type="Proteomes" id="UP000178168"/>
    </source>
</evidence>
<dbReference type="GO" id="GO:0005840">
    <property type="term" value="C:ribosome"/>
    <property type="evidence" value="ECO:0007669"/>
    <property type="project" value="UniProtKB-KW"/>
</dbReference>
<comment type="caution">
    <text evidence="5">The sequence shown here is derived from an EMBL/GenBank/DDBJ whole genome shotgun (WGS) entry which is preliminary data.</text>
</comment>
<evidence type="ECO:0000256" key="3">
    <source>
        <dbReference type="ARBA" id="ARBA00023274"/>
    </source>
</evidence>
<dbReference type="CDD" id="cd00392">
    <property type="entry name" value="Ribosomal_L13"/>
    <property type="match status" value="1"/>
</dbReference>
<dbReference type="InterPro" id="IPR036899">
    <property type="entry name" value="Ribosomal_uL13_sf"/>
</dbReference>
<keyword evidence="2 5" id="KW-0689">Ribosomal protein</keyword>
<dbReference type="AlphaFoldDB" id="A0A1G2SK69"/>
<dbReference type="NCBIfam" id="TIGR01066">
    <property type="entry name" value="rplM_bact"/>
    <property type="match status" value="1"/>
</dbReference>
<dbReference type="SUPFAM" id="SSF52161">
    <property type="entry name" value="Ribosomal protein L13"/>
    <property type="match status" value="1"/>
</dbReference>
<accession>A0A1G2SK69</accession>
<dbReference type="GO" id="GO:1990904">
    <property type="term" value="C:ribonucleoprotein complex"/>
    <property type="evidence" value="ECO:0007669"/>
    <property type="project" value="UniProtKB-KW"/>
</dbReference>
<evidence type="ECO:0000256" key="1">
    <source>
        <dbReference type="ARBA" id="ARBA00006227"/>
    </source>
</evidence>
<evidence type="ECO:0000313" key="5">
    <source>
        <dbReference type="EMBL" id="OHA85078.1"/>
    </source>
</evidence>
<gene>
    <name evidence="5" type="ORF">A2591_01970</name>
</gene>
<keyword evidence="3" id="KW-0687">Ribonucleoprotein</keyword>
<dbReference type="EMBL" id="MHUZ01000031">
    <property type="protein sequence ID" value="OHA85078.1"/>
    <property type="molecule type" value="Genomic_DNA"/>
</dbReference>
<sequence length="114" mass="12643">MMHTIDAKGRSIGRVATEAATILMGKNTAQYERNIAPEVEVHVVNASKVRITEKKRAAKTYKSFSGYPGGLKIQSFDHVTGKKGYSEVLKTAIKGMLPKNKLQDRMLKHLVVTE</sequence>
<dbReference type="GO" id="GO:0006412">
    <property type="term" value="P:translation"/>
    <property type="evidence" value="ECO:0007669"/>
    <property type="project" value="InterPro"/>
</dbReference>
<evidence type="ECO:0000256" key="2">
    <source>
        <dbReference type="ARBA" id="ARBA00022980"/>
    </source>
</evidence>
<dbReference type="GO" id="GO:0017148">
    <property type="term" value="P:negative regulation of translation"/>
    <property type="evidence" value="ECO:0007669"/>
    <property type="project" value="TreeGrafter"/>
</dbReference>
<dbReference type="PANTHER" id="PTHR11545">
    <property type="entry name" value="RIBOSOMAL PROTEIN L13"/>
    <property type="match status" value="1"/>
</dbReference>
<name>A0A1G2SK69_9BACT</name>
<dbReference type="Pfam" id="PF00572">
    <property type="entry name" value="Ribosomal_L13"/>
    <property type="match status" value="1"/>
</dbReference>
<dbReference type="InterPro" id="IPR005823">
    <property type="entry name" value="Ribosomal_uL13_bac-type"/>
</dbReference>
<dbReference type="InterPro" id="IPR005822">
    <property type="entry name" value="Ribosomal_uL13"/>
</dbReference>
<organism evidence="5 6">
    <name type="scientific">Candidatus Yonathbacteria bacterium RIFOXYD1_FULL_52_36</name>
    <dbReference type="NCBI Taxonomy" id="1802730"/>
    <lineage>
        <taxon>Bacteria</taxon>
        <taxon>Candidatus Yonathiibacteriota</taxon>
    </lineage>
</organism>
<evidence type="ECO:0000256" key="4">
    <source>
        <dbReference type="ARBA" id="ARBA00035499"/>
    </source>
</evidence>
<dbReference type="PIRSF" id="PIRSF002181">
    <property type="entry name" value="Ribosomal_L13"/>
    <property type="match status" value="1"/>
</dbReference>
<dbReference type="GO" id="GO:0003735">
    <property type="term" value="F:structural constituent of ribosome"/>
    <property type="evidence" value="ECO:0007669"/>
    <property type="project" value="InterPro"/>
</dbReference>
<proteinExistence type="inferred from homology"/>
<protein>
    <recommendedName>
        <fullName evidence="4">50S ribosomal protein L13</fullName>
    </recommendedName>
</protein>
<dbReference type="Gene3D" id="3.90.1180.10">
    <property type="entry name" value="Ribosomal protein L13"/>
    <property type="match status" value="1"/>
</dbReference>
<reference evidence="5 6" key="1">
    <citation type="journal article" date="2016" name="Nat. Commun.">
        <title>Thousands of microbial genomes shed light on interconnected biogeochemical processes in an aquifer system.</title>
        <authorList>
            <person name="Anantharaman K."/>
            <person name="Brown C.T."/>
            <person name="Hug L.A."/>
            <person name="Sharon I."/>
            <person name="Castelle C.J."/>
            <person name="Probst A.J."/>
            <person name="Thomas B.C."/>
            <person name="Singh A."/>
            <person name="Wilkins M.J."/>
            <person name="Karaoz U."/>
            <person name="Brodie E.L."/>
            <person name="Williams K.H."/>
            <person name="Hubbard S.S."/>
            <person name="Banfield J.F."/>
        </authorList>
    </citation>
    <scope>NUCLEOTIDE SEQUENCE [LARGE SCALE GENOMIC DNA]</scope>
</reference>